<dbReference type="AlphaFoldDB" id="X1I647"/>
<sequence>MQGKGFEHQFSHKKLEVSPVEGEKVLPSGREPEFTSNFSIFYLTCKLSGG</sequence>
<evidence type="ECO:0000313" key="1">
    <source>
        <dbReference type="EMBL" id="GAH53013.1"/>
    </source>
</evidence>
<protein>
    <submittedName>
        <fullName evidence="1">Uncharacterized protein</fullName>
    </submittedName>
</protein>
<gene>
    <name evidence="1" type="ORF">S03H2_34085</name>
</gene>
<name>X1I647_9ZZZZ</name>
<organism evidence="1">
    <name type="scientific">marine sediment metagenome</name>
    <dbReference type="NCBI Taxonomy" id="412755"/>
    <lineage>
        <taxon>unclassified sequences</taxon>
        <taxon>metagenomes</taxon>
        <taxon>ecological metagenomes</taxon>
    </lineage>
</organism>
<comment type="caution">
    <text evidence="1">The sequence shown here is derived from an EMBL/GenBank/DDBJ whole genome shotgun (WGS) entry which is preliminary data.</text>
</comment>
<proteinExistence type="predicted"/>
<dbReference type="EMBL" id="BARU01020784">
    <property type="protein sequence ID" value="GAH53013.1"/>
    <property type="molecule type" value="Genomic_DNA"/>
</dbReference>
<accession>X1I647</accession>
<reference evidence="1" key="1">
    <citation type="journal article" date="2014" name="Front. Microbiol.">
        <title>High frequency of phylogenetically diverse reductive dehalogenase-homologous genes in deep subseafloor sedimentary metagenomes.</title>
        <authorList>
            <person name="Kawai M."/>
            <person name="Futagami T."/>
            <person name="Toyoda A."/>
            <person name="Takaki Y."/>
            <person name="Nishi S."/>
            <person name="Hori S."/>
            <person name="Arai W."/>
            <person name="Tsubouchi T."/>
            <person name="Morono Y."/>
            <person name="Uchiyama I."/>
            <person name="Ito T."/>
            <person name="Fujiyama A."/>
            <person name="Inagaki F."/>
            <person name="Takami H."/>
        </authorList>
    </citation>
    <scope>NUCLEOTIDE SEQUENCE</scope>
    <source>
        <strain evidence="1">Expedition CK06-06</strain>
    </source>
</reference>